<reference evidence="1 2" key="2">
    <citation type="journal article" date="2015" name="Antonie Van Leeuwenhoek">
        <title>Ecophysiological diversity of a novel member of the genus Alteromonas, and description of Alteromonas mediterranea sp. nov.</title>
        <authorList>
            <person name="Ivanova E.P."/>
            <person name="Lopez-Perez M."/>
            <person name="Zabalos M."/>
            <person name="Nguyen S.H."/>
            <person name="Webb H.K."/>
            <person name="Ryan J."/>
            <person name="Lagutin K."/>
            <person name="Vyssotski M."/>
            <person name="Crawford R.J."/>
            <person name="Rodriguez-Valera F."/>
        </authorList>
    </citation>
    <scope>NUCLEOTIDE SEQUENCE [LARGE SCALE GENOMIC DNA]</scope>
    <source>
        <strain evidence="2">DSM 17117 / CIP 110805 / LMG 28347 / Deep ecotype</strain>
    </source>
</reference>
<sequence length="69" mass="8121">MLDKVSLTLNATWRSQSNIINLGFMGLNITFDYNWFQREKTISTGRFDCEKQHRWLQGNYVSLLFGTKS</sequence>
<dbReference type="RefSeq" id="WP_012519379.1">
    <property type="nucleotide sequence ID" value="NC_011138.3"/>
</dbReference>
<name>F2GCD1_ALTMD</name>
<dbReference type="AlphaFoldDB" id="F2GCD1"/>
<reference evidence="1 2" key="1">
    <citation type="journal article" date="2008" name="ISME J.">
        <title>Comparative genomics of two ecotypes of the marine planktonic copiotroph Alteromonas macleodii suggests alternative lifestyles associated with different kinds of particulate organic matter.</title>
        <authorList>
            <person name="Ivars-Martinez E."/>
            <person name="Martin-Cuadrado A.B."/>
            <person name="D'Auria G."/>
            <person name="Mira A."/>
            <person name="Ferriera S."/>
            <person name="Johnson J."/>
            <person name="Friedman R."/>
            <person name="Rodriguez-Valera F."/>
        </authorList>
    </citation>
    <scope>NUCLEOTIDE SEQUENCE [LARGE SCALE GENOMIC DNA]</scope>
    <source>
        <strain evidence="2">DSM 17117 / CIP 110805 / LMG 28347 / Deep ecotype</strain>
    </source>
</reference>
<protein>
    <submittedName>
        <fullName evidence="1">Uncharacterized protein</fullName>
    </submittedName>
</protein>
<dbReference type="Proteomes" id="UP000001870">
    <property type="component" value="Chromosome"/>
</dbReference>
<proteinExistence type="predicted"/>
<dbReference type="KEGG" id="amc:MADE_1014765"/>
<accession>F2GCD1</accession>
<evidence type="ECO:0000313" key="1">
    <source>
        <dbReference type="EMBL" id="AEA99087.1"/>
    </source>
</evidence>
<organism evidence="1 2">
    <name type="scientific">Alteromonas mediterranea (strain DSM 17117 / CIP 110805 / LMG 28347 / Deep ecotype)</name>
    <dbReference type="NCBI Taxonomy" id="1774373"/>
    <lineage>
        <taxon>Bacteria</taxon>
        <taxon>Pseudomonadati</taxon>
        <taxon>Pseudomonadota</taxon>
        <taxon>Gammaproteobacteria</taxon>
        <taxon>Alteromonadales</taxon>
        <taxon>Alteromonadaceae</taxon>
        <taxon>Alteromonas/Salinimonas group</taxon>
        <taxon>Alteromonas</taxon>
    </lineage>
</organism>
<gene>
    <name evidence="1" type="ordered locus">MADE_1014765</name>
</gene>
<dbReference type="HOGENOM" id="CLU_2766754_0_0_6"/>
<keyword evidence="2" id="KW-1185">Reference proteome</keyword>
<dbReference type="EMBL" id="CP001103">
    <property type="protein sequence ID" value="AEA99087.1"/>
    <property type="molecule type" value="Genomic_DNA"/>
</dbReference>
<evidence type="ECO:0000313" key="2">
    <source>
        <dbReference type="Proteomes" id="UP000001870"/>
    </source>
</evidence>